<dbReference type="OrthoDB" id="2380710at2"/>
<name>A0A198APB4_9BACL</name>
<evidence type="ECO:0000313" key="1">
    <source>
        <dbReference type="EMBL" id="OAS23082.1"/>
    </source>
</evidence>
<organism evidence="1 2">
    <name type="scientific">Paenibacillus oryzisoli</name>
    <dbReference type="NCBI Taxonomy" id="1850517"/>
    <lineage>
        <taxon>Bacteria</taxon>
        <taxon>Bacillati</taxon>
        <taxon>Bacillota</taxon>
        <taxon>Bacilli</taxon>
        <taxon>Bacillales</taxon>
        <taxon>Paenibacillaceae</taxon>
        <taxon>Paenibacillus</taxon>
    </lineage>
</organism>
<dbReference type="RefSeq" id="WP_068661931.1">
    <property type="nucleotide sequence ID" value="NZ_LYPB01000042.1"/>
</dbReference>
<reference evidence="1 2" key="1">
    <citation type="submission" date="2016-05" db="EMBL/GenBank/DDBJ databases">
        <title>Paenibacillus sp. 1ZS3-15 nov., isolated from the rhizosphere soil.</title>
        <authorList>
            <person name="Zhang X.X."/>
            <person name="Zhang J."/>
        </authorList>
    </citation>
    <scope>NUCLEOTIDE SEQUENCE [LARGE SCALE GENOMIC DNA]</scope>
    <source>
        <strain evidence="1 2">1ZS3-15</strain>
    </source>
</reference>
<dbReference type="EMBL" id="LYPB01000042">
    <property type="protein sequence ID" value="OAS23082.1"/>
    <property type="molecule type" value="Genomic_DNA"/>
</dbReference>
<accession>A0A198APB4</accession>
<evidence type="ECO:0000313" key="2">
    <source>
        <dbReference type="Proteomes" id="UP000078454"/>
    </source>
</evidence>
<protein>
    <recommendedName>
        <fullName evidence="3">FTP domain-containing protein</fullName>
    </recommendedName>
</protein>
<proteinExistence type="predicted"/>
<comment type="caution">
    <text evidence="1">The sequence shown here is derived from an EMBL/GenBank/DDBJ whole genome shotgun (WGS) entry which is preliminary data.</text>
</comment>
<gene>
    <name evidence="1" type="ORF">A8708_23275</name>
</gene>
<keyword evidence="2" id="KW-1185">Reference proteome</keyword>
<dbReference type="Proteomes" id="UP000078454">
    <property type="component" value="Unassembled WGS sequence"/>
</dbReference>
<sequence length="222" mass="25026">MFTWNLILSLSLFFTNLMPDAEIIGISKRSQNILESIRAESGNTLQVKWNSVTQTPELLSGNLTKPSKHSPGWITFRYLEKIKRLYDLKQVDHDLKIISIDKSATSTKVTLQRQLYKNPVCGDQMTVEVDKLGVLQRINGTIHAGLEEQRLGRPMYPAISLEDAKRKAILHDATLKTTNGIHEVSCYLPTRKGIPLVHVLTYEKEGGSVSIMIHSMTGRIIE</sequence>
<dbReference type="AlphaFoldDB" id="A0A198APB4"/>
<evidence type="ECO:0008006" key="3">
    <source>
        <dbReference type="Google" id="ProtNLM"/>
    </source>
</evidence>